<dbReference type="Gene3D" id="1.10.760.10">
    <property type="entry name" value="Cytochrome c-like domain"/>
    <property type="match status" value="1"/>
</dbReference>
<evidence type="ECO:0000256" key="5">
    <source>
        <dbReference type="SAM" id="SignalP"/>
    </source>
</evidence>
<dbReference type="InterPro" id="IPR036909">
    <property type="entry name" value="Cyt_c-like_dom_sf"/>
</dbReference>
<feature type="chain" id="PRO_5016378586" description="Cytochrome c domain-containing protein" evidence="5">
    <location>
        <begin position="23"/>
        <end position="121"/>
    </location>
</feature>
<dbReference type="EMBL" id="QLMI01000001">
    <property type="protein sequence ID" value="RAK24931.1"/>
    <property type="molecule type" value="Genomic_DNA"/>
</dbReference>
<dbReference type="PROSITE" id="PS51257">
    <property type="entry name" value="PROKAR_LIPOPROTEIN"/>
    <property type="match status" value="1"/>
</dbReference>
<feature type="signal peptide" evidence="5">
    <location>
        <begin position="1"/>
        <end position="22"/>
    </location>
</feature>
<reference evidence="7 8" key="1">
    <citation type="submission" date="2018-06" db="EMBL/GenBank/DDBJ databases">
        <title>Genomic Encyclopedia of Type Strains, Phase III (KMG-III): the genomes of soil and plant-associated and newly described type strains.</title>
        <authorList>
            <person name="Whitman W."/>
        </authorList>
    </citation>
    <scope>NUCLEOTIDE SEQUENCE [LARGE SCALE GENOMIC DNA]</scope>
    <source>
        <strain evidence="7 8">CGMCC 1.12398</strain>
    </source>
</reference>
<name>A0A327YW78_9FLAO</name>
<evidence type="ECO:0000256" key="3">
    <source>
        <dbReference type="ARBA" id="ARBA00023004"/>
    </source>
</evidence>
<evidence type="ECO:0000256" key="4">
    <source>
        <dbReference type="PROSITE-ProRule" id="PRU00433"/>
    </source>
</evidence>
<organism evidence="7 8">
    <name type="scientific">Flavobacterium aquaticum</name>
    <dbReference type="NCBI Taxonomy" id="1236486"/>
    <lineage>
        <taxon>Bacteria</taxon>
        <taxon>Pseudomonadati</taxon>
        <taxon>Bacteroidota</taxon>
        <taxon>Flavobacteriia</taxon>
        <taxon>Flavobacteriales</taxon>
        <taxon>Flavobacteriaceae</taxon>
        <taxon>Flavobacterium</taxon>
    </lineage>
</organism>
<keyword evidence="2 4" id="KW-0479">Metal-binding</keyword>
<dbReference type="Proteomes" id="UP000249620">
    <property type="component" value="Unassembled WGS sequence"/>
</dbReference>
<dbReference type="GO" id="GO:0046872">
    <property type="term" value="F:metal ion binding"/>
    <property type="evidence" value="ECO:0007669"/>
    <property type="project" value="UniProtKB-KW"/>
</dbReference>
<keyword evidence="3 4" id="KW-0408">Iron</keyword>
<dbReference type="AlphaFoldDB" id="A0A327YW78"/>
<keyword evidence="5" id="KW-0732">Signal</keyword>
<evidence type="ECO:0000313" key="7">
    <source>
        <dbReference type="EMBL" id="RAK24931.1"/>
    </source>
</evidence>
<gene>
    <name evidence="7" type="ORF">B0I03_10187</name>
</gene>
<protein>
    <recommendedName>
        <fullName evidence="6">Cytochrome c domain-containing protein</fullName>
    </recommendedName>
</protein>
<proteinExistence type="predicted"/>
<evidence type="ECO:0000256" key="1">
    <source>
        <dbReference type="ARBA" id="ARBA00022617"/>
    </source>
</evidence>
<dbReference type="InterPro" id="IPR009056">
    <property type="entry name" value="Cyt_c-like_dom"/>
</dbReference>
<feature type="domain" description="Cytochrome c" evidence="6">
    <location>
        <begin position="39"/>
        <end position="119"/>
    </location>
</feature>
<dbReference type="GO" id="GO:0009055">
    <property type="term" value="F:electron transfer activity"/>
    <property type="evidence" value="ECO:0007669"/>
    <property type="project" value="InterPro"/>
</dbReference>
<keyword evidence="8" id="KW-1185">Reference proteome</keyword>
<dbReference type="SUPFAM" id="SSF46626">
    <property type="entry name" value="Cytochrome c"/>
    <property type="match status" value="1"/>
</dbReference>
<comment type="caution">
    <text evidence="7">The sequence shown here is derived from an EMBL/GenBank/DDBJ whole genome shotgun (WGS) entry which is preliminary data.</text>
</comment>
<sequence>MKKMIQKLPILALILVTFSGCSEDSVSDLTETEIPTSISYQNDVRPIIQNNCLNCHGNPTNFGAPNSLTTYENVKASVLNNLIDRISRPEGTSGAMPLGGPRLSQNDINIIIAWQNADFPQ</sequence>
<dbReference type="PROSITE" id="PS51007">
    <property type="entry name" value="CYTC"/>
    <property type="match status" value="1"/>
</dbReference>
<evidence type="ECO:0000256" key="2">
    <source>
        <dbReference type="ARBA" id="ARBA00022723"/>
    </source>
</evidence>
<keyword evidence="1 4" id="KW-0349">Heme</keyword>
<evidence type="ECO:0000313" key="8">
    <source>
        <dbReference type="Proteomes" id="UP000249620"/>
    </source>
</evidence>
<accession>A0A327YW78</accession>
<dbReference type="GO" id="GO:0020037">
    <property type="term" value="F:heme binding"/>
    <property type="evidence" value="ECO:0007669"/>
    <property type="project" value="InterPro"/>
</dbReference>
<evidence type="ECO:0000259" key="6">
    <source>
        <dbReference type="PROSITE" id="PS51007"/>
    </source>
</evidence>